<dbReference type="CDD" id="cd14824">
    <property type="entry name" value="Longin"/>
    <property type="match status" value="1"/>
</dbReference>
<evidence type="ECO:0000256" key="9">
    <source>
        <dbReference type="ARBA" id="ARBA00060379"/>
    </source>
</evidence>
<protein>
    <recommendedName>
        <fullName evidence="17">Vesicle-associated membrane protein 711</fullName>
    </recommendedName>
</protein>
<evidence type="ECO:0000259" key="14">
    <source>
        <dbReference type="PROSITE" id="PS50892"/>
    </source>
</evidence>
<proteinExistence type="inferred from homology"/>
<keyword evidence="10" id="KW-0175">Coiled coil</keyword>
<dbReference type="Pfam" id="PF00957">
    <property type="entry name" value="Synaptobrevin"/>
    <property type="match status" value="1"/>
</dbReference>
<dbReference type="EMBL" id="GHES01041340">
    <property type="protein sequence ID" value="MPA71899.1"/>
    <property type="molecule type" value="Transcribed_RNA"/>
</dbReference>
<comment type="subcellular location">
    <subcellularLocation>
        <location evidence="8">Prevacuolar compartment membrane</location>
        <topology evidence="8">Single-pass type IV membrane protein</topology>
    </subcellularLocation>
    <subcellularLocation>
        <location evidence="9">Vacuole membrane</location>
        <topology evidence="9">Single-pass type IV membrane protein</topology>
    </subcellularLocation>
</comment>
<evidence type="ECO:0000256" key="5">
    <source>
        <dbReference type="ARBA" id="ARBA00022989"/>
    </source>
</evidence>
<dbReference type="SMART" id="SM01270">
    <property type="entry name" value="Longin"/>
    <property type="match status" value="1"/>
</dbReference>
<name>A0A5B7BTQ0_DAVIN</name>
<evidence type="ECO:0000256" key="6">
    <source>
        <dbReference type="ARBA" id="ARBA00023136"/>
    </source>
</evidence>
<dbReference type="PROSITE" id="PS00417">
    <property type="entry name" value="SYNAPTOBREVIN"/>
    <property type="match status" value="1"/>
</dbReference>
<keyword evidence="5 11" id="KW-1133">Transmembrane helix</keyword>
<reference evidence="15" key="1">
    <citation type="submission" date="2019-08" db="EMBL/GenBank/DDBJ databases">
        <title>Reference gene set and small RNA set construction with multiple tissues from Davidia involucrata Baill.</title>
        <authorList>
            <person name="Yang H."/>
            <person name="Zhou C."/>
            <person name="Li G."/>
            <person name="Wang J."/>
            <person name="Gao P."/>
            <person name="Wang M."/>
            <person name="Wang R."/>
            <person name="Zhao Y."/>
        </authorList>
    </citation>
    <scope>NUCLEOTIDE SEQUENCE</scope>
    <source>
        <tissue evidence="15">Mixed with DoveR01_LX</tissue>
    </source>
</reference>
<keyword evidence="12" id="KW-0732">Signal</keyword>
<sequence length="220" mass="25105">MTILYSLVARGAVVLAEFSTTTTNASATARQILEKIPGNNDSNASYSQDRCIFHVKRTDGLTVLCMADDSAGRRIPFAFLEDIHQRFVRTYGRAIHSAPAYAMNDEFSRVLSQQMDHYTNDPNADRLNRLKGEMSQVRNVMIENIDKVLDRGDRLELLVDKTAGFQGNAFRFKKQSRRFRNTIWWRNVKLTVMLVFLLLIIIYIVLAFVCHGPLLPSCLK</sequence>
<dbReference type="InterPro" id="IPR042855">
    <property type="entry name" value="V_SNARE_CC"/>
</dbReference>
<evidence type="ECO:0000256" key="8">
    <source>
        <dbReference type="ARBA" id="ARBA00060376"/>
    </source>
</evidence>
<evidence type="ECO:0000313" key="15">
    <source>
        <dbReference type="EMBL" id="MPA71898.1"/>
    </source>
</evidence>
<dbReference type="InterPro" id="IPR051097">
    <property type="entry name" value="Synaptobrevin-like_transport"/>
</dbReference>
<dbReference type="InterPro" id="IPR011012">
    <property type="entry name" value="Longin-like_dom_sf"/>
</dbReference>
<dbReference type="FunFam" id="3.30.450.50:FF:000008">
    <property type="entry name" value="Vesicle-associated membrane protein 711"/>
    <property type="match status" value="1"/>
</dbReference>
<dbReference type="FunFam" id="1.20.5.110:FF:000004">
    <property type="entry name" value="Vesicle-associated membrane protein 7"/>
    <property type="match status" value="1"/>
</dbReference>
<feature type="domain" description="Longin" evidence="13">
    <location>
        <begin position="7"/>
        <end position="111"/>
    </location>
</feature>
<comment type="function">
    <text evidence="7">Involved in the targeting and/or fusion of transport vesicles to their target membrane.</text>
</comment>
<dbReference type="InterPro" id="IPR010908">
    <property type="entry name" value="Longin_dom"/>
</dbReference>
<evidence type="ECO:0000256" key="11">
    <source>
        <dbReference type="SAM" id="Phobius"/>
    </source>
</evidence>
<dbReference type="PANTHER" id="PTHR21136:SF181">
    <property type="entry name" value="LONGIN-LIKE DOMAIN-CONTAINING PROTEIN-RELATED"/>
    <property type="match status" value="1"/>
</dbReference>
<feature type="signal peptide" evidence="12">
    <location>
        <begin position="1"/>
        <end position="16"/>
    </location>
</feature>
<dbReference type="SUPFAM" id="SSF64356">
    <property type="entry name" value="SNARE-like"/>
    <property type="match status" value="1"/>
</dbReference>
<dbReference type="Pfam" id="PF13774">
    <property type="entry name" value="Longin"/>
    <property type="match status" value="1"/>
</dbReference>
<dbReference type="SUPFAM" id="SSF58038">
    <property type="entry name" value="SNARE fusion complex"/>
    <property type="match status" value="1"/>
</dbReference>
<dbReference type="Gene3D" id="3.30.450.50">
    <property type="entry name" value="Longin domain"/>
    <property type="match status" value="1"/>
</dbReference>
<dbReference type="PRINTS" id="PR00219">
    <property type="entry name" value="SYNAPTOBREVN"/>
</dbReference>
<dbReference type="PROSITE" id="PS50892">
    <property type="entry name" value="V_SNARE"/>
    <property type="match status" value="1"/>
</dbReference>
<evidence type="ECO:0000256" key="12">
    <source>
        <dbReference type="SAM" id="SignalP"/>
    </source>
</evidence>
<comment type="similarity">
    <text evidence="1">Belongs to the synaptobrevin family.</text>
</comment>
<keyword evidence="4" id="KW-0653">Protein transport</keyword>
<evidence type="ECO:0000256" key="2">
    <source>
        <dbReference type="ARBA" id="ARBA00022448"/>
    </source>
</evidence>
<evidence type="ECO:0000313" key="16">
    <source>
        <dbReference type="EMBL" id="MPA71899.1"/>
    </source>
</evidence>
<keyword evidence="3 11" id="KW-0812">Transmembrane</keyword>
<organism evidence="15">
    <name type="scientific">Davidia involucrata</name>
    <name type="common">Dove tree</name>
    <dbReference type="NCBI Taxonomy" id="16924"/>
    <lineage>
        <taxon>Eukaryota</taxon>
        <taxon>Viridiplantae</taxon>
        <taxon>Streptophyta</taxon>
        <taxon>Embryophyta</taxon>
        <taxon>Tracheophyta</taxon>
        <taxon>Spermatophyta</taxon>
        <taxon>Magnoliopsida</taxon>
        <taxon>eudicotyledons</taxon>
        <taxon>Gunneridae</taxon>
        <taxon>Pentapetalae</taxon>
        <taxon>asterids</taxon>
        <taxon>Cornales</taxon>
        <taxon>Nyssaceae</taxon>
        <taxon>Davidia</taxon>
    </lineage>
</organism>
<accession>A0A5B7BTQ0</accession>
<dbReference type="GO" id="GO:0015031">
    <property type="term" value="P:protein transport"/>
    <property type="evidence" value="ECO:0007669"/>
    <property type="project" value="UniProtKB-KW"/>
</dbReference>
<feature type="chain" id="PRO_5036366801" description="Vesicle-associated membrane protein 711" evidence="12">
    <location>
        <begin position="17"/>
        <end position="220"/>
    </location>
</feature>
<evidence type="ECO:0000256" key="1">
    <source>
        <dbReference type="ARBA" id="ARBA00008025"/>
    </source>
</evidence>
<dbReference type="GO" id="GO:0016192">
    <property type="term" value="P:vesicle-mediated transport"/>
    <property type="evidence" value="ECO:0007669"/>
    <property type="project" value="InterPro"/>
</dbReference>
<dbReference type="Gene3D" id="1.20.5.110">
    <property type="match status" value="1"/>
</dbReference>
<dbReference type="EMBL" id="GHES01041339">
    <property type="protein sequence ID" value="MPA71898.1"/>
    <property type="molecule type" value="Transcribed_RNA"/>
</dbReference>
<dbReference type="GO" id="GO:0005774">
    <property type="term" value="C:vacuolar membrane"/>
    <property type="evidence" value="ECO:0007669"/>
    <property type="project" value="UniProtKB-SubCell"/>
</dbReference>
<feature type="domain" description="V-SNARE coiled-coil homology" evidence="14">
    <location>
        <begin position="126"/>
        <end position="186"/>
    </location>
</feature>
<evidence type="ECO:0000256" key="10">
    <source>
        <dbReference type="PROSITE-ProRule" id="PRU00290"/>
    </source>
</evidence>
<dbReference type="AlphaFoldDB" id="A0A5B7BTQ0"/>
<dbReference type="InterPro" id="IPR001388">
    <property type="entry name" value="Synaptobrevin-like"/>
</dbReference>
<evidence type="ECO:0000256" key="3">
    <source>
        <dbReference type="ARBA" id="ARBA00022692"/>
    </source>
</evidence>
<keyword evidence="6 11" id="KW-0472">Membrane</keyword>
<gene>
    <name evidence="15" type="ORF">Din_041339</name>
    <name evidence="16" type="ORF">Din_041340</name>
</gene>
<feature type="transmembrane region" description="Helical" evidence="11">
    <location>
        <begin position="190"/>
        <end position="214"/>
    </location>
</feature>
<keyword evidence="2" id="KW-0813">Transport</keyword>
<dbReference type="PANTHER" id="PTHR21136">
    <property type="entry name" value="SNARE PROTEINS"/>
    <property type="match status" value="1"/>
</dbReference>
<dbReference type="CDD" id="cd15843">
    <property type="entry name" value="R-SNARE"/>
    <property type="match status" value="1"/>
</dbReference>
<evidence type="ECO:0008006" key="17">
    <source>
        <dbReference type="Google" id="ProtNLM"/>
    </source>
</evidence>
<dbReference type="PROSITE" id="PS50859">
    <property type="entry name" value="LONGIN"/>
    <property type="match status" value="1"/>
</dbReference>
<evidence type="ECO:0000259" key="13">
    <source>
        <dbReference type="PROSITE" id="PS50859"/>
    </source>
</evidence>
<evidence type="ECO:0000256" key="7">
    <source>
        <dbReference type="ARBA" id="ARBA00037493"/>
    </source>
</evidence>
<evidence type="ECO:0000256" key="4">
    <source>
        <dbReference type="ARBA" id="ARBA00022927"/>
    </source>
</evidence>